<evidence type="ECO:0000256" key="4">
    <source>
        <dbReference type="ARBA" id="ARBA00022695"/>
    </source>
</evidence>
<evidence type="ECO:0000256" key="2">
    <source>
        <dbReference type="ARBA" id="ARBA00022676"/>
    </source>
</evidence>
<dbReference type="GO" id="GO:0016779">
    <property type="term" value="F:nucleotidyltransferase activity"/>
    <property type="evidence" value="ECO:0007669"/>
    <property type="project" value="UniProtKB-UniRule"/>
</dbReference>
<comment type="catalytic activity">
    <reaction evidence="6">
        <text>a thymidine in DNA + NAD(+) = an N-(ADP-alpha-D-ribosyl)-thymidine in DNA + nicotinamide + H(+)</text>
        <dbReference type="Rhea" id="RHEA:71651"/>
        <dbReference type="Rhea" id="RHEA-COMP:13556"/>
        <dbReference type="Rhea" id="RHEA-COMP:18051"/>
        <dbReference type="ChEBI" id="CHEBI:15378"/>
        <dbReference type="ChEBI" id="CHEBI:17154"/>
        <dbReference type="ChEBI" id="CHEBI:57540"/>
        <dbReference type="ChEBI" id="CHEBI:137386"/>
        <dbReference type="ChEBI" id="CHEBI:191199"/>
    </reaction>
</comment>
<dbReference type="GO" id="GO:0003677">
    <property type="term" value="F:DNA binding"/>
    <property type="evidence" value="ECO:0007669"/>
    <property type="project" value="UniProtKB-UniRule"/>
</dbReference>
<dbReference type="Proteomes" id="UP000006791">
    <property type="component" value="Chromosome 2"/>
</dbReference>
<evidence type="ECO:0000256" key="6">
    <source>
        <dbReference type="PROSITE-ProRule" id="PRU01362"/>
    </source>
</evidence>
<dbReference type="Pfam" id="PF14487">
    <property type="entry name" value="DarT"/>
    <property type="match status" value="1"/>
</dbReference>
<proteinExistence type="inferred from homology"/>
<dbReference type="RefSeq" id="WP_014100943.1">
    <property type="nucleotide sequence ID" value="NC_016025.1"/>
</dbReference>
<evidence type="ECO:0000256" key="3">
    <source>
        <dbReference type="ARBA" id="ARBA00022679"/>
    </source>
</evidence>
<comment type="caution">
    <text evidence="6">Lacks conserved residue(s) required for the propagation of feature annotation.</text>
</comment>
<reference evidence="8 9" key="1">
    <citation type="journal article" date="2012" name="Environ. Microbiol.">
        <title>Complete genome of Candidatus Chloracidobacterium thermophilum, a chlorophyll-based photoheterotroph belonging to the phylum Acidobacteria.</title>
        <authorList>
            <person name="Garcia Costas A.M."/>
            <person name="Liu Z."/>
            <person name="Tomsho L.P."/>
            <person name="Schuster S.C."/>
            <person name="Ward D.M."/>
            <person name="Bryant D.A."/>
        </authorList>
    </citation>
    <scope>NUCLEOTIDE SEQUENCE [LARGE SCALE GENOMIC DNA]</scope>
    <source>
        <strain evidence="8 9">B</strain>
    </source>
</reference>
<dbReference type="AlphaFoldDB" id="G2LK38"/>
<evidence type="ECO:0000313" key="8">
    <source>
        <dbReference type="EMBL" id="AEP13205.1"/>
    </source>
</evidence>
<dbReference type="GO" id="GO:0016757">
    <property type="term" value="F:glycosyltransferase activity"/>
    <property type="evidence" value="ECO:0007669"/>
    <property type="project" value="UniProtKB-UniRule"/>
</dbReference>
<dbReference type="HOGENOM" id="CLU_113641_0_0_0"/>
<dbReference type="EMBL" id="CP002515">
    <property type="protein sequence ID" value="AEP13205.1"/>
    <property type="molecule type" value="Genomic_DNA"/>
</dbReference>
<dbReference type="STRING" id="981222.Cabther_B0202"/>
<dbReference type="InterPro" id="IPR029494">
    <property type="entry name" value="DarT"/>
</dbReference>
<comment type="similarity">
    <text evidence="6">Belongs to the DarT ADP-ribosyltransferase family.</text>
</comment>
<feature type="domain" description="DarT" evidence="7">
    <location>
        <begin position="10"/>
        <end position="218"/>
    </location>
</feature>
<dbReference type="OrthoDB" id="9780211at2"/>
<evidence type="ECO:0000256" key="1">
    <source>
        <dbReference type="ARBA" id="ARBA00022649"/>
    </source>
</evidence>
<evidence type="ECO:0000256" key="5">
    <source>
        <dbReference type="ARBA" id="ARBA00023125"/>
    </source>
</evidence>
<dbReference type="KEGG" id="ctm:Cabther_B0202"/>
<evidence type="ECO:0000259" key="7">
    <source>
        <dbReference type="PROSITE" id="PS52018"/>
    </source>
</evidence>
<organism evidence="8 9">
    <name type="scientific">Chloracidobacterium thermophilum (strain B)</name>
    <dbReference type="NCBI Taxonomy" id="981222"/>
    <lineage>
        <taxon>Bacteria</taxon>
        <taxon>Pseudomonadati</taxon>
        <taxon>Acidobacteriota</taxon>
        <taxon>Terriglobia</taxon>
        <taxon>Terriglobales</taxon>
        <taxon>Acidobacteriaceae</taxon>
        <taxon>Chloracidobacterium</taxon>
    </lineage>
</organism>
<keyword evidence="5 6" id="KW-0238">DNA-binding</keyword>
<sequence>MTSVRVPEEPRTYHIAHIDRLASIVADKYLWCDAEVICRGLAGTNIGMSSIKQRRLMLALDSYPDLCVGDCVPFYFCPRSVMLYVIYRGEHPELDYDGGQEPILHFEAKLRVAVAWAHKCGRRWVFTLSNAGSTNFEERCDLAHLDEINWAAVQARDWRRCKEEKQAEFLTEYNFPWRLMDRIGVFDHTIRQQVLEVLNRVSPRGHWPRVEVRRDWYY</sequence>
<keyword evidence="3 6" id="KW-0808">Transferase</keyword>
<accession>G2LK38</accession>
<feature type="binding site" evidence="6">
    <location>
        <begin position="14"/>
        <end position="16"/>
    </location>
    <ligand>
        <name>NAD(+)</name>
        <dbReference type="ChEBI" id="CHEBI:57540"/>
    </ligand>
</feature>
<feature type="active site" description="Proton acceptor" evidence="6">
    <location>
        <position position="55"/>
    </location>
</feature>
<keyword evidence="1 6" id="KW-1277">Toxin-antitoxin system</keyword>
<keyword evidence="9" id="KW-1185">Reference proteome</keyword>
<keyword evidence="4 6" id="KW-0548">Nucleotidyltransferase</keyword>
<keyword evidence="2 6" id="KW-0328">Glycosyltransferase</keyword>
<feature type="binding site" evidence="6">
    <location>
        <position position="55"/>
    </location>
    <ligand>
        <name>NAD(+)</name>
        <dbReference type="ChEBI" id="CHEBI:57540"/>
    </ligand>
</feature>
<dbReference type="PROSITE" id="PS52018">
    <property type="entry name" value="DART"/>
    <property type="match status" value="1"/>
</dbReference>
<evidence type="ECO:0000313" key="9">
    <source>
        <dbReference type="Proteomes" id="UP000006791"/>
    </source>
</evidence>
<gene>
    <name evidence="8" type="ordered locus">Cabther_B0202</name>
</gene>
<protein>
    <recommendedName>
        <fullName evidence="7">DarT domain-containing protein</fullName>
    </recommendedName>
</protein>
<feature type="active site" evidence="6">
    <location>
        <position position="168"/>
    </location>
</feature>
<name>G2LK38_CHLTF</name>